<feature type="region of interest" description="Disordered" evidence="1">
    <location>
        <begin position="221"/>
        <end position="246"/>
    </location>
</feature>
<keyword evidence="2" id="KW-0808">Transferase</keyword>
<feature type="region of interest" description="Disordered" evidence="1">
    <location>
        <begin position="36"/>
        <end position="91"/>
    </location>
</feature>
<sequence length="277" mass="29039">MPASWLRFSPSLSIHSSGMCFLWELSPVADLPSFAPVGVDGHKPPAPPPQRQPTHAGTHAGRQMGTQDPQAEQGLRVTPPGLLHPGRRHPAPQLTALPLLHAGHAEPAPDGEPGRPHGLPPGPGAPGRGQRLRTFQFPGAGLHRHLPRRLLRDPHGGESDPVPVQRPGQPHVLGQHGRLPGLGPHACQPHRPAADAGGGCHLQARHPVRGALHRRDLPAERLPGPQEELTAPPALSTPPCEKERAPGTGVQCLGNGLWGPGWAPCGPRAPCPAAATS</sequence>
<protein>
    <submittedName>
        <fullName evidence="2">Phosphatidylethanolamine N-methyltransferase isoform X2</fullName>
    </submittedName>
</protein>
<name>A0A481ALN3_PIG</name>
<evidence type="ECO:0000313" key="2">
    <source>
        <dbReference type="EMBL" id="HDC45660.1"/>
    </source>
</evidence>
<keyword evidence="2" id="KW-0489">Methyltransferase</keyword>
<accession>A0A481ALN3</accession>
<feature type="region of interest" description="Disordered" evidence="1">
    <location>
        <begin position="150"/>
        <end position="196"/>
    </location>
</feature>
<dbReference type="EMBL" id="DQIR01290182">
    <property type="protein sequence ID" value="HDC45660.1"/>
    <property type="molecule type" value="Transcribed_RNA"/>
</dbReference>
<evidence type="ECO:0000256" key="1">
    <source>
        <dbReference type="SAM" id="MobiDB-lite"/>
    </source>
</evidence>
<reference evidence="2" key="1">
    <citation type="journal article" date="2019" name="PeerJ">
        <title>Genes of the pig, Sus scrofa, reconstructed with EvidentialGene.</title>
        <authorList>
            <person name="Gilbert D.G."/>
        </authorList>
    </citation>
    <scope>NUCLEOTIDE SEQUENCE</scope>
</reference>
<dbReference type="EMBL" id="DQIR01093735">
    <property type="protein sequence ID" value="HDA49211.1"/>
    <property type="molecule type" value="Transcribed_RNA"/>
</dbReference>
<dbReference type="GO" id="GO:0032259">
    <property type="term" value="P:methylation"/>
    <property type="evidence" value="ECO:0007669"/>
    <property type="project" value="UniProtKB-KW"/>
</dbReference>
<feature type="region of interest" description="Disordered" evidence="1">
    <location>
        <begin position="103"/>
        <end position="133"/>
    </location>
</feature>
<proteinExistence type="predicted"/>
<dbReference type="GO" id="GO:0008168">
    <property type="term" value="F:methyltransferase activity"/>
    <property type="evidence" value="ECO:0007669"/>
    <property type="project" value="UniProtKB-KW"/>
</dbReference>
<dbReference type="AlphaFoldDB" id="A0A481ALN3"/>
<organism evidence="2">
    <name type="scientific">Sus scrofa</name>
    <name type="common">Pig</name>
    <dbReference type="NCBI Taxonomy" id="9823"/>
    <lineage>
        <taxon>Eukaryota</taxon>
        <taxon>Metazoa</taxon>
        <taxon>Chordata</taxon>
        <taxon>Craniata</taxon>
        <taxon>Vertebrata</taxon>
        <taxon>Euteleostomi</taxon>
        <taxon>Mammalia</taxon>
        <taxon>Eutheria</taxon>
        <taxon>Laurasiatheria</taxon>
        <taxon>Artiodactyla</taxon>
        <taxon>Suina</taxon>
        <taxon>Suidae</taxon>
        <taxon>Sus</taxon>
    </lineage>
</organism>